<dbReference type="Pfam" id="PF18758">
    <property type="entry name" value="KDZ"/>
    <property type="match status" value="1"/>
</dbReference>
<dbReference type="PANTHER" id="PTHR33096">
    <property type="entry name" value="CXC2 DOMAIN-CONTAINING PROTEIN"/>
    <property type="match status" value="1"/>
</dbReference>
<comment type="caution">
    <text evidence="1">The sequence shown here is derived from an EMBL/GenBank/DDBJ whole genome shotgun (WGS) entry which is preliminary data.</text>
</comment>
<reference evidence="1" key="1">
    <citation type="submission" date="2023-03" db="EMBL/GenBank/DDBJ databases">
        <title>Massive genome expansion in bonnet fungi (Mycena s.s.) driven by repeated elements and novel gene families across ecological guilds.</title>
        <authorList>
            <consortium name="Lawrence Berkeley National Laboratory"/>
            <person name="Harder C.B."/>
            <person name="Miyauchi S."/>
            <person name="Viragh M."/>
            <person name="Kuo A."/>
            <person name="Thoen E."/>
            <person name="Andreopoulos B."/>
            <person name="Lu D."/>
            <person name="Skrede I."/>
            <person name="Drula E."/>
            <person name="Henrissat B."/>
            <person name="Morin E."/>
            <person name="Kohler A."/>
            <person name="Barry K."/>
            <person name="LaButti K."/>
            <person name="Morin E."/>
            <person name="Salamov A."/>
            <person name="Lipzen A."/>
            <person name="Mereny Z."/>
            <person name="Hegedus B."/>
            <person name="Baldrian P."/>
            <person name="Stursova M."/>
            <person name="Weitz H."/>
            <person name="Taylor A."/>
            <person name="Grigoriev I.V."/>
            <person name="Nagy L.G."/>
            <person name="Martin F."/>
            <person name="Kauserud H."/>
        </authorList>
    </citation>
    <scope>NUCLEOTIDE SEQUENCE</scope>
    <source>
        <strain evidence="1">CBHHK200</strain>
    </source>
</reference>
<evidence type="ECO:0000313" key="2">
    <source>
        <dbReference type="Proteomes" id="UP001218188"/>
    </source>
</evidence>
<name>A0AAD6TIM6_9AGAR</name>
<proteinExistence type="predicted"/>
<dbReference type="EMBL" id="JARJCM010000003">
    <property type="protein sequence ID" value="KAJ7046001.1"/>
    <property type="molecule type" value="Genomic_DNA"/>
</dbReference>
<accession>A0AAD6TIM6</accession>
<evidence type="ECO:0008006" key="3">
    <source>
        <dbReference type="Google" id="ProtNLM"/>
    </source>
</evidence>
<gene>
    <name evidence="1" type="ORF">C8F04DRAFT_1172972</name>
</gene>
<dbReference type="AlphaFoldDB" id="A0AAD6TIM6"/>
<dbReference type="Proteomes" id="UP001218188">
    <property type="component" value="Unassembled WGS sequence"/>
</dbReference>
<protein>
    <recommendedName>
        <fullName evidence="3">CxC1-like cysteine cluster associated with KDZ transposases domain-containing protein</fullName>
    </recommendedName>
</protein>
<dbReference type="PANTHER" id="PTHR33096:SF1">
    <property type="entry name" value="CXC1-LIKE CYSTEINE CLUSTER ASSOCIATED WITH KDZ TRANSPOSASES DOMAIN-CONTAINING PROTEIN"/>
    <property type="match status" value="1"/>
</dbReference>
<dbReference type="InterPro" id="IPR040521">
    <property type="entry name" value="KDZ"/>
</dbReference>
<sequence>MGVNGKKKTKSLGIRARPPVVRTSGIVYTANGGRLSRVQTLTPALAHKARAEAQQDLRETYAALPAAGRAALNRLRDFADEPGEWTEEPMEPNDLQNVLAGADGFVESGAGGEFRDTLEAAMRVERERMNNKKRKPDLRKRRDAIARQVEGFEPQMDAITDAYIEWSREVGDNLDHTLADPPAKDVEKYYEMVVVDIYRTYTAQVPMVSTDKFTTSCLVRRGFFPCAPWGPTVCFSTRLLELFRVAHLRTPTLSIQSWGKSIAELHGRPFKPYHAQQFSVSYDLYLGSLTRVKTRVNRVLGRDSPSWRRRNCCPGCMYRLEDEEELKFSILVTMDGNDSLKRVLRKEPKDFDDNGNPLPSVSKERFDPRVADAGGDYFLPRDKVDEWSRDRVLAAGQVSTPPEDKTLCEERWKNLGEDVTKKMWGVYDETGVFVCLCRHSFVLMIADMVRSGELSKYPLAMVAELLDDHPRGVGVGYDIGCGFSTTLWNSPLGPKALLRNFCCLVGAFHGHAHNRLCQLRFLASYILGMGLEDLEGCERVFSKSNAMAGSVRYSSVFHRVQTIRTYFEHVDTHEAYANLKVGKFIVDNYWQALEILEGQSALRAAMTAAGIDDVSEFPARLEAEFKFLKSLTSEAEEDSLQMEYYQRLVNLGERWTKLQLALADGSKSTKTAVKHARELHANALKEVHDSETKMGVDPDKRWDPTGPEWAEAAHLVSTKRYRMAILKLERLVIQRMFELTKMNLSQTGYKLRKHIAKALQARSQAIRSALKSYNTAAAALVPRGRELHWSEVVEYTFLADFDLLRDPEKLGEVRPWATPAARLLLDKYFKIERAKEEIQRCNIEIRRLVTYIRDERKYLSGGGGSTSGNRPRPLLRERYNAMHIERFSRLAAKAGSRFTGTLLPGVRIENTGWEAPTPMEGVQQSNRPTEAEARELAAKMESQGVRDAELDIDDDLGERAEGEQLAEELHAVYSVTDD</sequence>
<keyword evidence="2" id="KW-1185">Reference proteome</keyword>
<evidence type="ECO:0000313" key="1">
    <source>
        <dbReference type="EMBL" id="KAJ7046001.1"/>
    </source>
</evidence>
<organism evidence="1 2">
    <name type="scientific">Mycena alexandri</name>
    <dbReference type="NCBI Taxonomy" id="1745969"/>
    <lineage>
        <taxon>Eukaryota</taxon>
        <taxon>Fungi</taxon>
        <taxon>Dikarya</taxon>
        <taxon>Basidiomycota</taxon>
        <taxon>Agaricomycotina</taxon>
        <taxon>Agaricomycetes</taxon>
        <taxon>Agaricomycetidae</taxon>
        <taxon>Agaricales</taxon>
        <taxon>Marasmiineae</taxon>
        <taxon>Mycenaceae</taxon>
        <taxon>Mycena</taxon>
    </lineage>
</organism>